<feature type="domain" description="Beta-ketoacyl-[acyl-carrier-protein] synthase III N-terminal" evidence="14">
    <location>
        <begin position="107"/>
        <end position="185"/>
    </location>
</feature>
<name>A0A101I181_UNCT6</name>
<comment type="subcellular location">
    <subcellularLocation>
        <location evidence="12">Cytoplasm</location>
    </subcellularLocation>
</comment>
<dbReference type="UniPathway" id="UPA00094"/>
<comment type="catalytic activity">
    <reaction evidence="11">
        <text>malonyl-[ACP] + acetyl-CoA + H(+) = 3-oxobutanoyl-[ACP] + CO2 + CoA</text>
        <dbReference type="Rhea" id="RHEA:12080"/>
        <dbReference type="Rhea" id="RHEA-COMP:9623"/>
        <dbReference type="Rhea" id="RHEA-COMP:9625"/>
        <dbReference type="ChEBI" id="CHEBI:15378"/>
        <dbReference type="ChEBI" id="CHEBI:16526"/>
        <dbReference type="ChEBI" id="CHEBI:57287"/>
        <dbReference type="ChEBI" id="CHEBI:57288"/>
        <dbReference type="ChEBI" id="CHEBI:78449"/>
        <dbReference type="ChEBI" id="CHEBI:78450"/>
        <dbReference type="EC" id="2.3.1.180"/>
    </reaction>
    <physiologicalReaction direction="left-to-right" evidence="11">
        <dbReference type="Rhea" id="RHEA:12081"/>
    </physiologicalReaction>
</comment>
<dbReference type="InterPro" id="IPR013747">
    <property type="entry name" value="ACP_syn_III_C"/>
</dbReference>
<dbReference type="Pfam" id="PF08541">
    <property type="entry name" value="ACP_syn_III_C"/>
    <property type="match status" value="1"/>
</dbReference>
<dbReference type="InterPro" id="IPR013751">
    <property type="entry name" value="ACP_syn_III_N"/>
</dbReference>
<keyword evidence="6 12" id="KW-0808">Transferase</keyword>
<evidence type="ECO:0000259" key="14">
    <source>
        <dbReference type="Pfam" id="PF08545"/>
    </source>
</evidence>
<feature type="domain" description="Beta-ketoacyl-[acyl-carrier-protein] synthase III C-terminal" evidence="13">
    <location>
        <begin position="238"/>
        <end position="326"/>
    </location>
</feature>
<comment type="domain">
    <text evidence="12">The last Arg residue of the ACP-binding site is essential for the weak association between ACP/AcpP and FabH.</text>
</comment>
<keyword evidence="10 12" id="KW-0012">Acyltransferase</keyword>
<evidence type="ECO:0000256" key="5">
    <source>
        <dbReference type="ARBA" id="ARBA00022516"/>
    </source>
</evidence>
<dbReference type="NCBIfam" id="TIGR00747">
    <property type="entry name" value="fabH"/>
    <property type="match status" value="1"/>
</dbReference>
<evidence type="ECO:0000256" key="8">
    <source>
        <dbReference type="ARBA" id="ARBA00023098"/>
    </source>
</evidence>
<keyword evidence="5 12" id="KW-0444">Lipid biosynthesis</keyword>
<evidence type="ECO:0000256" key="2">
    <source>
        <dbReference type="ARBA" id="ARBA00008642"/>
    </source>
</evidence>
<feature type="active site" evidence="12">
    <location>
        <position position="283"/>
    </location>
</feature>
<dbReference type="PATRIC" id="fig|1635277.3.peg.725"/>
<comment type="subunit">
    <text evidence="12">Homodimer.</text>
</comment>
<dbReference type="NCBIfam" id="NF006829">
    <property type="entry name" value="PRK09352.1"/>
    <property type="match status" value="1"/>
</dbReference>
<reference evidence="16" key="1">
    <citation type="journal article" date="2015" name="MBio">
        <title>Genome-Resolved Metagenomic Analysis Reveals Roles for Candidate Phyla and Other Microbial Community Members in Biogeochemical Transformations in Oil Reservoirs.</title>
        <authorList>
            <person name="Hu P."/>
            <person name="Tom L."/>
            <person name="Singh A."/>
            <person name="Thomas B.C."/>
            <person name="Baker B.J."/>
            <person name="Piceno Y.M."/>
            <person name="Andersen G.L."/>
            <person name="Banfield J.F."/>
        </authorList>
    </citation>
    <scope>NUCLEOTIDE SEQUENCE [LARGE SCALE GENOMIC DNA]</scope>
</reference>
<dbReference type="AlphaFoldDB" id="A0A101I181"/>
<accession>A0A101I181</accession>
<comment type="pathway">
    <text evidence="1 12">Lipid metabolism; fatty acid biosynthesis.</text>
</comment>
<dbReference type="GO" id="GO:0006633">
    <property type="term" value="P:fatty acid biosynthetic process"/>
    <property type="evidence" value="ECO:0007669"/>
    <property type="project" value="UniProtKB-UniRule"/>
</dbReference>
<evidence type="ECO:0000256" key="10">
    <source>
        <dbReference type="ARBA" id="ARBA00023315"/>
    </source>
</evidence>
<evidence type="ECO:0000259" key="13">
    <source>
        <dbReference type="Pfam" id="PF08541"/>
    </source>
</evidence>
<dbReference type="GO" id="GO:0005737">
    <property type="term" value="C:cytoplasm"/>
    <property type="evidence" value="ECO:0007669"/>
    <property type="project" value="UniProtKB-SubCell"/>
</dbReference>
<protein>
    <recommendedName>
        <fullName evidence="3 12">Beta-ketoacyl-[acyl-carrier-protein] synthase III</fullName>
        <shortName evidence="12">Beta-ketoacyl-ACP synthase III</shortName>
        <shortName evidence="12">KAS III</shortName>
        <ecNumber evidence="3 12">2.3.1.180</ecNumber>
    </recommendedName>
    <alternativeName>
        <fullName evidence="12">3-oxoacyl-[acyl-carrier-protein] synthase 3</fullName>
    </alternativeName>
    <alternativeName>
        <fullName evidence="12">3-oxoacyl-[acyl-carrier-protein] synthase III</fullName>
    </alternativeName>
</protein>
<dbReference type="CDD" id="cd00830">
    <property type="entry name" value="KAS_III"/>
    <property type="match status" value="1"/>
</dbReference>
<keyword evidence="7 12" id="KW-0276">Fatty acid metabolism</keyword>
<dbReference type="Proteomes" id="UP000053467">
    <property type="component" value="Unassembled WGS sequence"/>
</dbReference>
<keyword evidence="9 12" id="KW-0275">Fatty acid biosynthesis</keyword>
<evidence type="ECO:0000256" key="1">
    <source>
        <dbReference type="ARBA" id="ARBA00005194"/>
    </source>
</evidence>
<organism evidence="15 16">
    <name type="scientific">candidate division TA06 bacterium 34_109</name>
    <dbReference type="NCBI Taxonomy" id="1635277"/>
    <lineage>
        <taxon>Bacteria</taxon>
        <taxon>Bacteria division TA06</taxon>
    </lineage>
</organism>
<dbReference type="GO" id="GO:0044550">
    <property type="term" value="P:secondary metabolite biosynthetic process"/>
    <property type="evidence" value="ECO:0007669"/>
    <property type="project" value="TreeGrafter"/>
</dbReference>
<dbReference type="GO" id="GO:0033818">
    <property type="term" value="F:beta-ketoacyl-acyl-carrier-protein synthase III activity"/>
    <property type="evidence" value="ECO:0007669"/>
    <property type="project" value="UniProtKB-UniRule"/>
</dbReference>
<dbReference type="PANTHER" id="PTHR34069:SF2">
    <property type="entry name" value="BETA-KETOACYL-[ACYL-CARRIER-PROTEIN] SYNTHASE III"/>
    <property type="match status" value="1"/>
</dbReference>
<dbReference type="Pfam" id="PF08545">
    <property type="entry name" value="ACP_syn_III"/>
    <property type="match status" value="1"/>
</dbReference>
<keyword evidence="12" id="KW-0511">Multifunctional enzyme</keyword>
<sequence>MKRIKIIGTGSYLPEKVLTNDDLTKMVDTSDEWITQRTGIKERHIASQEEATSDLGVKAARRCFETFDIDPKSIDCIIFGTVTPDKLFPSTAIYVQKALNLPNIPAFDISAACSGFIYGLAIANGIINSTSMKRALVLGGETLSKVTNWNDRSTCVLFGDGVGCAVVEESHDQSGLLSIYIGADGNMENLLHQPAGGSRNPATFETVEKKLHTIHMEGNEVYKYAVNTMQMAAEKALSMANISSEDIKWFVPHQANIRIIDTTAKYLKVPKEKVFVNIDKTANTSAGSIPIALDQMNRDGLLKKGDIILIDAFGAGFTWGASVIRW</sequence>
<keyword evidence="8 12" id="KW-0443">Lipid metabolism</keyword>
<proteinExistence type="inferred from homology"/>
<dbReference type="GO" id="GO:0004315">
    <property type="term" value="F:3-oxoacyl-[acyl-carrier-protein] synthase activity"/>
    <property type="evidence" value="ECO:0007669"/>
    <property type="project" value="InterPro"/>
</dbReference>
<dbReference type="Gene3D" id="3.40.47.10">
    <property type="match status" value="1"/>
</dbReference>
<dbReference type="SUPFAM" id="SSF53901">
    <property type="entry name" value="Thiolase-like"/>
    <property type="match status" value="1"/>
</dbReference>
<comment type="similarity">
    <text evidence="2 12">Belongs to the thiolase-like superfamily. FabH family.</text>
</comment>
<dbReference type="EMBL" id="LGGX01000007">
    <property type="protein sequence ID" value="KUK87156.1"/>
    <property type="molecule type" value="Genomic_DNA"/>
</dbReference>
<dbReference type="EC" id="2.3.1.180" evidence="3 12"/>
<evidence type="ECO:0000256" key="7">
    <source>
        <dbReference type="ARBA" id="ARBA00022832"/>
    </source>
</evidence>
<dbReference type="PANTHER" id="PTHR34069">
    <property type="entry name" value="3-OXOACYL-[ACYL-CARRIER-PROTEIN] SYNTHASE 3"/>
    <property type="match status" value="1"/>
</dbReference>
<dbReference type="FunFam" id="3.40.47.10:FF:000004">
    <property type="entry name" value="3-oxoacyl-[acyl-carrier-protein] synthase 3"/>
    <property type="match status" value="1"/>
</dbReference>
<evidence type="ECO:0000313" key="15">
    <source>
        <dbReference type="EMBL" id="KUK87156.1"/>
    </source>
</evidence>
<evidence type="ECO:0000256" key="11">
    <source>
        <dbReference type="ARBA" id="ARBA00051096"/>
    </source>
</evidence>
<feature type="active site" evidence="12">
    <location>
        <position position="113"/>
    </location>
</feature>
<evidence type="ECO:0000256" key="3">
    <source>
        <dbReference type="ARBA" id="ARBA00012333"/>
    </source>
</evidence>
<gene>
    <name evidence="12" type="primary">fabH</name>
    <name evidence="15" type="ORF">XE03_0952</name>
</gene>
<keyword evidence="4 12" id="KW-0963">Cytoplasm</keyword>
<dbReference type="InterPro" id="IPR016039">
    <property type="entry name" value="Thiolase-like"/>
</dbReference>
<dbReference type="InterPro" id="IPR004655">
    <property type="entry name" value="FabH"/>
</dbReference>
<evidence type="ECO:0000313" key="16">
    <source>
        <dbReference type="Proteomes" id="UP000053467"/>
    </source>
</evidence>
<evidence type="ECO:0000256" key="4">
    <source>
        <dbReference type="ARBA" id="ARBA00022490"/>
    </source>
</evidence>
<evidence type="ECO:0000256" key="6">
    <source>
        <dbReference type="ARBA" id="ARBA00022679"/>
    </source>
</evidence>
<dbReference type="HAMAP" id="MF_01815">
    <property type="entry name" value="FabH"/>
    <property type="match status" value="1"/>
</dbReference>
<feature type="active site" evidence="12">
    <location>
        <position position="253"/>
    </location>
</feature>
<comment type="caution">
    <text evidence="15">The sequence shown here is derived from an EMBL/GenBank/DDBJ whole genome shotgun (WGS) entry which is preliminary data.</text>
</comment>
<feature type="region of interest" description="ACP-binding" evidence="12">
    <location>
        <begin position="254"/>
        <end position="258"/>
    </location>
</feature>
<evidence type="ECO:0000256" key="12">
    <source>
        <dbReference type="HAMAP-Rule" id="MF_01815"/>
    </source>
</evidence>
<comment type="function">
    <text evidence="12">Catalyzes the condensation reaction of fatty acid synthesis by the addition to an acyl acceptor of two carbons from malonyl-ACP. Catalyzes the first condensation reaction which initiates fatty acid synthesis and may therefore play a role in governing the total rate of fatty acid production. Possesses both acetoacetyl-ACP synthase and acetyl transacylase activities. Its substrate specificity determines the biosynthesis of branched-chain and/or straight-chain of fatty acids.</text>
</comment>
<evidence type="ECO:0000256" key="9">
    <source>
        <dbReference type="ARBA" id="ARBA00023160"/>
    </source>
</evidence>